<dbReference type="EMBL" id="SGWX01000001">
    <property type="protein sequence ID" value="RZS60041.1"/>
    <property type="molecule type" value="Genomic_DNA"/>
</dbReference>
<name>A0A4Q7LZ54_9MICO</name>
<dbReference type="AlphaFoldDB" id="A0A4Q7LZ54"/>
<evidence type="ECO:0008006" key="3">
    <source>
        <dbReference type="Google" id="ProtNLM"/>
    </source>
</evidence>
<protein>
    <recommendedName>
        <fullName evidence="3">SAF domain-containing protein</fullName>
    </recommendedName>
</protein>
<evidence type="ECO:0000313" key="1">
    <source>
        <dbReference type="EMBL" id="RZS60041.1"/>
    </source>
</evidence>
<organism evidence="1 2">
    <name type="scientific">Xylanimonas ulmi</name>
    <dbReference type="NCBI Taxonomy" id="228973"/>
    <lineage>
        <taxon>Bacteria</taxon>
        <taxon>Bacillati</taxon>
        <taxon>Actinomycetota</taxon>
        <taxon>Actinomycetes</taxon>
        <taxon>Micrococcales</taxon>
        <taxon>Promicromonosporaceae</taxon>
        <taxon>Xylanimonas</taxon>
    </lineage>
</organism>
<proteinExistence type="predicted"/>
<evidence type="ECO:0000313" key="2">
    <source>
        <dbReference type="Proteomes" id="UP000293852"/>
    </source>
</evidence>
<keyword evidence="2" id="KW-1185">Reference proteome</keyword>
<dbReference type="Proteomes" id="UP000293852">
    <property type="component" value="Unassembled WGS sequence"/>
</dbReference>
<sequence length="218" mass="21775">MSDQSLSAPLAPRLRRPSWRDPRLVTGVVLVALAVALGSWAVSSASRTVPVWAAAGALTPGDPVTAETVRAVDVRLADGVGRYLPADEPPPAGLVVTRAVGEGELVARSALGDAASLDLRSVAVPVSGALSPRVRKGAAVDVWFVPDEGPGATAAAPQPRAVVEGVLVEKVDDAGTRLVVGSSTTLHVLVPSADLADLLAALAADGTVGVVPVAGSGA</sequence>
<comment type="caution">
    <text evidence="1">The sequence shown here is derived from an EMBL/GenBank/DDBJ whole genome shotgun (WGS) entry which is preliminary data.</text>
</comment>
<reference evidence="1 2" key="1">
    <citation type="submission" date="2019-02" db="EMBL/GenBank/DDBJ databases">
        <title>Sequencing the genomes of 1000 actinobacteria strains.</title>
        <authorList>
            <person name="Klenk H.-P."/>
        </authorList>
    </citation>
    <scope>NUCLEOTIDE SEQUENCE [LARGE SCALE GENOMIC DNA]</scope>
    <source>
        <strain evidence="1 2">DSM 16932</strain>
    </source>
</reference>
<dbReference type="RefSeq" id="WP_130411656.1">
    <property type="nucleotide sequence ID" value="NZ_SGWX01000001.1"/>
</dbReference>
<dbReference type="OrthoDB" id="5192391at2"/>
<accession>A0A4Q7LZ54</accession>
<gene>
    <name evidence="1" type="ORF">EV386_0282</name>
</gene>